<evidence type="ECO:0000259" key="4">
    <source>
        <dbReference type="PROSITE" id="PS50048"/>
    </source>
</evidence>
<dbReference type="GO" id="GO:0005634">
    <property type="term" value="C:nucleus"/>
    <property type="evidence" value="ECO:0007669"/>
    <property type="project" value="UniProtKB-SubCell"/>
</dbReference>
<evidence type="ECO:0000256" key="3">
    <source>
        <dbReference type="SAM" id="MobiDB-lite"/>
    </source>
</evidence>
<feature type="region of interest" description="Disordered" evidence="3">
    <location>
        <begin position="177"/>
        <end position="197"/>
    </location>
</feature>
<evidence type="ECO:0000256" key="2">
    <source>
        <dbReference type="ARBA" id="ARBA00023242"/>
    </source>
</evidence>
<proteinExistence type="predicted"/>
<evidence type="ECO:0000256" key="1">
    <source>
        <dbReference type="ARBA" id="ARBA00004123"/>
    </source>
</evidence>
<protein>
    <recommendedName>
        <fullName evidence="4">Zn(2)-C6 fungal-type domain-containing protein</fullName>
    </recommendedName>
</protein>
<keyword evidence="6" id="KW-1185">Reference proteome</keyword>
<name>A0AAD5SKJ5_9FUNG</name>
<dbReference type="GO" id="GO:0000981">
    <property type="term" value="F:DNA-binding transcription factor activity, RNA polymerase II-specific"/>
    <property type="evidence" value="ECO:0007669"/>
    <property type="project" value="InterPro"/>
</dbReference>
<reference evidence="5" key="1">
    <citation type="submission" date="2020-05" db="EMBL/GenBank/DDBJ databases">
        <title>Phylogenomic resolution of chytrid fungi.</title>
        <authorList>
            <person name="Stajich J.E."/>
            <person name="Amses K."/>
            <person name="Simmons R."/>
            <person name="Seto K."/>
            <person name="Myers J."/>
            <person name="Bonds A."/>
            <person name="Quandt C.A."/>
            <person name="Barry K."/>
            <person name="Liu P."/>
            <person name="Grigoriev I."/>
            <person name="Longcore J.E."/>
            <person name="James T.Y."/>
        </authorList>
    </citation>
    <scope>NUCLEOTIDE SEQUENCE</scope>
    <source>
        <strain evidence="5">JEL0318</strain>
    </source>
</reference>
<feature type="domain" description="Zn(2)-C6 fungal-type" evidence="4">
    <location>
        <begin position="35"/>
        <end position="66"/>
    </location>
</feature>
<comment type="caution">
    <text evidence="5">The sequence shown here is derived from an EMBL/GenBank/DDBJ whole genome shotgun (WGS) entry which is preliminary data.</text>
</comment>
<dbReference type="SMART" id="SM00066">
    <property type="entry name" value="GAL4"/>
    <property type="match status" value="1"/>
</dbReference>
<feature type="compositionally biased region" description="Polar residues" evidence="3">
    <location>
        <begin position="118"/>
        <end position="141"/>
    </location>
</feature>
<accession>A0AAD5SKJ5</accession>
<dbReference type="CDD" id="cd00067">
    <property type="entry name" value="GAL4"/>
    <property type="match status" value="1"/>
</dbReference>
<dbReference type="AlphaFoldDB" id="A0AAD5SKJ5"/>
<dbReference type="Proteomes" id="UP001212841">
    <property type="component" value="Unassembled WGS sequence"/>
</dbReference>
<keyword evidence="2" id="KW-0539">Nucleus</keyword>
<feature type="region of interest" description="Disordered" evidence="3">
    <location>
        <begin position="309"/>
        <end position="343"/>
    </location>
</feature>
<evidence type="ECO:0000313" key="5">
    <source>
        <dbReference type="EMBL" id="KAJ3057403.1"/>
    </source>
</evidence>
<dbReference type="InterPro" id="IPR001138">
    <property type="entry name" value="Zn2Cys6_DnaBD"/>
</dbReference>
<dbReference type="Pfam" id="PF00172">
    <property type="entry name" value="Zn_clus"/>
    <property type="match status" value="1"/>
</dbReference>
<comment type="subcellular location">
    <subcellularLocation>
        <location evidence="1">Nucleus</location>
    </subcellularLocation>
</comment>
<gene>
    <name evidence="5" type="ORF">HK097_007582</name>
</gene>
<dbReference type="EMBL" id="JADGJD010000004">
    <property type="protein sequence ID" value="KAJ3057403.1"/>
    <property type="molecule type" value="Genomic_DNA"/>
</dbReference>
<dbReference type="PANTHER" id="PTHR31001">
    <property type="entry name" value="UNCHARACTERIZED TRANSCRIPTIONAL REGULATORY PROTEIN"/>
    <property type="match status" value="1"/>
</dbReference>
<dbReference type="SUPFAM" id="SSF57701">
    <property type="entry name" value="Zn2/Cys6 DNA-binding domain"/>
    <property type="match status" value="1"/>
</dbReference>
<dbReference type="Gene3D" id="4.10.240.10">
    <property type="entry name" value="Zn(2)-C6 fungal-type DNA-binding domain"/>
    <property type="match status" value="1"/>
</dbReference>
<sequence>MATGSSPPGSATPVRKSASSSARRKTERDKQIKRACAHCLKLSKKCDNGRPCSRCVRYGLQSKCVETLPAIDYTSQPQTDTPAELDLEGSSSGDQSGWSKLDILARLCNSVLVHGHSSEFSSPASSQHTPPNPAEQSTAPSTRGPPTGDLTPENPHPAVLRTPSYEYDHRTFDHTELRTPGADTASSFHSSSSTSPYTPNGLDNLAAVALGTASAANLFSPTAAALAAYSNLLYPSTFENLAAAALGPLLNDSTAMSDLLRYSHSFGSMYGLPSSSSYESSLMGAPKRYREPNPLEDFAQITDTVRKMEDEAISRQKKRKWVQHPVKKEPEATGDQCTAGSSG</sequence>
<dbReference type="InterPro" id="IPR050613">
    <property type="entry name" value="Sec_Metabolite_Reg"/>
</dbReference>
<feature type="region of interest" description="Disordered" evidence="3">
    <location>
        <begin position="1"/>
        <end position="31"/>
    </location>
</feature>
<feature type="compositionally biased region" description="Low complexity" evidence="3">
    <location>
        <begin position="186"/>
        <end position="195"/>
    </location>
</feature>
<dbReference type="PROSITE" id="PS50048">
    <property type="entry name" value="ZN2_CY6_FUNGAL_2"/>
    <property type="match status" value="1"/>
</dbReference>
<feature type="region of interest" description="Disordered" evidence="3">
    <location>
        <begin position="118"/>
        <end position="161"/>
    </location>
</feature>
<evidence type="ECO:0000313" key="6">
    <source>
        <dbReference type="Proteomes" id="UP001212841"/>
    </source>
</evidence>
<dbReference type="InterPro" id="IPR036864">
    <property type="entry name" value="Zn2-C6_fun-type_DNA-bd_sf"/>
</dbReference>
<organism evidence="5 6">
    <name type="scientific">Rhizophlyctis rosea</name>
    <dbReference type="NCBI Taxonomy" id="64517"/>
    <lineage>
        <taxon>Eukaryota</taxon>
        <taxon>Fungi</taxon>
        <taxon>Fungi incertae sedis</taxon>
        <taxon>Chytridiomycota</taxon>
        <taxon>Chytridiomycota incertae sedis</taxon>
        <taxon>Chytridiomycetes</taxon>
        <taxon>Rhizophlyctidales</taxon>
        <taxon>Rhizophlyctidaceae</taxon>
        <taxon>Rhizophlyctis</taxon>
    </lineage>
</organism>
<dbReference type="GO" id="GO:0008270">
    <property type="term" value="F:zinc ion binding"/>
    <property type="evidence" value="ECO:0007669"/>
    <property type="project" value="InterPro"/>
</dbReference>
<feature type="region of interest" description="Disordered" evidence="3">
    <location>
        <begin position="74"/>
        <end position="96"/>
    </location>
</feature>